<evidence type="ECO:0000313" key="2">
    <source>
        <dbReference type="Proteomes" id="UP000067626"/>
    </source>
</evidence>
<name>A0A0K1E9L2_CHOCO</name>
<dbReference type="PROSITE" id="PS00018">
    <property type="entry name" value="EF_HAND_1"/>
    <property type="match status" value="1"/>
</dbReference>
<dbReference type="STRING" id="52.CMC5_016850"/>
<keyword evidence="2" id="KW-1185">Reference proteome</keyword>
<dbReference type="OrthoDB" id="5508739at2"/>
<dbReference type="EMBL" id="CP012159">
    <property type="protein sequence ID" value="AKT37544.1"/>
    <property type="molecule type" value="Genomic_DNA"/>
</dbReference>
<dbReference type="Proteomes" id="UP000067626">
    <property type="component" value="Chromosome"/>
</dbReference>
<protein>
    <recommendedName>
        <fullName evidence="3">Lipoprotein</fullName>
    </recommendedName>
</protein>
<dbReference type="KEGG" id="ccro:CMC5_016850"/>
<sequence length="284" mass="29925">MRKTAGLWMALAAVVACTTGCGSSDEGGKGNVSFSTWGEGFIEEGIPAEEFADGWQATFDKFLVVLRNVTVADSEGNTGGEMTGSILVDHKVAGVKPVVSFNGLEAKAWNRVSFEIGPVDADTELVSASEADKALMLDAGASVHVAGQVQKGQEIKRFAWTFTTATAYTACRGEKDGKETEGVLVTNGGTDNVELTIHGDHLFYDDLQSDGAVLRFDALAAADVDGDDAISLKELAMVSLSDIQTGRYGTGSFSHIDNLESFVTALSRNLGHFRGEGECVVGNP</sequence>
<proteinExistence type="predicted"/>
<evidence type="ECO:0008006" key="3">
    <source>
        <dbReference type="Google" id="ProtNLM"/>
    </source>
</evidence>
<dbReference type="RefSeq" id="WP_050429895.1">
    <property type="nucleotide sequence ID" value="NZ_CP012159.1"/>
</dbReference>
<accession>A0A0K1E9L2</accession>
<organism evidence="1 2">
    <name type="scientific">Chondromyces crocatus</name>
    <dbReference type="NCBI Taxonomy" id="52"/>
    <lineage>
        <taxon>Bacteria</taxon>
        <taxon>Pseudomonadati</taxon>
        <taxon>Myxococcota</taxon>
        <taxon>Polyangia</taxon>
        <taxon>Polyangiales</taxon>
        <taxon>Polyangiaceae</taxon>
        <taxon>Chondromyces</taxon>
    </lineage>
</organism>
<dbReference type="PROSITE" id="PS51257">
    <property type="entry name" value="PROKAR_LIPOPROTEIN"/>
    <property type="match status" value="1"/>
</dbReference>
<dbReference type="InterPro" id="IPR018247">
    <property type="entry name" value="EF_Hand_1_Ca_BS"/>
</dbReference>
<reference evidence="1 2" key="1">
    <citation type="submission" date="2015-07" db="EMBL/GenBank/DDBJ databases">
        <title>Genome analysis of myxobacterium Chondromyces crocatus Cm c5 reveals a high potential for natural compound synthesis and the genetic basis for the loss of fruiting body formation.</title>
        <authorList>
            <person name="Zaburannyi N."/>
            <person name="Bunk B."/>
            <person name="Maier J."/>
            <person name="Overmann J."/>
            <person name="Mueller R."/>
        </authorList>
    </citation>
    <scope>NUCLEOTIDE SEQUENCE [LARGE SCALE GENOMIC DNA]</scope>
    <source>
        <strain evidence="1 2">Cm c5</strain>
    </source>
</reference>
<evidence type="ECO:0000313" key="1">
    <source>
        <dbReference type="EMBL" id="AKT37544.1"/>
    </source>
</evidence>
<dbReference type="AlphaFoldDB" id="A0A0K1E9L2"/>
<gene>
    <name evidence="1" type="ORF">CMC5_016850</name>
</gene>